<dbReference type="GO" id="GO:0005737">
    <property type="term" value="C:cytoplasm"/>
    <property type="evidence" value="ECO:0007669"/>
    <property type="project" value="TreeGrafter"/>
</dbReference>
<accession>A0AAW0WLX5</accession>
<protein>
    <recommendedName>
        <fullName evidence="8">Apolipoprotein D</fullName>
    </recommendedName>
</protein>
<evidence type="ECO:0000256" key="1">
    <source>
        <dbReference type="ARBA" id="ARBA00004613"/>
    </source>
</evidence>
<proteinExistence type="inferred from homology"/>
<dbReference type="InterPro" id="IPR012674">
    <property type="entry name" value="Calycin"/>
</dbReference>
<name>A0AAW0WLX5_CHEQU</name>
<dbReference type="SUPFAM" id="SSF50814">
    <property type="entry name" value="Lipocalins"/>
    <property type="match status" value="1"/>
</dbReference>
<organism evidence="6 7">
    <name type="scientific">Cherax quadricarinatus</name>
    <name type="common">Australian red claw crayfish</name>
    <dbReference type="NCBI Taxonomy" id="27406"/>
    <lineage>
        <taxon>Eukaryota</taxon>
        <taxon>Metazoa</taxon>
        <taxon>Ecdysozoa</taxon>
        <taxon>Arthropoda</taxon>
        <taxon>Crustacea</taxon>
        <taxon>Multicrustacea</taxon>
        <taxon>Malacostraca</taxon>
        <taxon>Eumalacostraca</taxon>
        <taxon>Eucarida</taxon>
        <taxon>Decapoda</taxon>
        <taxon>Pleocyemata</taxon>
        <taxon>Astacidea</taxon>
        <taxon>Parastacoidea</taxon>
        <taxon>Parastacidae</taxon>
        <taxon>Cherax</taxon>
    </lineage>
</organism>
<keyword evidence="7" id="KW-1185">Reference proteome</keyword>
<keyword evidence="3 5" id="KW-0732">Signal</keyword>
<evidence type="ECO:0000256" key="5">
    <source>
        <dbReference type="SAM" id="SignalP"/>
    </source>
</evidence>
<dbReference type="Proteomes" id="UP001445076">
    <property type="component" value="Unassembled WGS sequence"/>
</dbReference>
<dbReference type="InterPro" id="IPR005657">
    <property type="entry name" value="Triabi/Procalin"/>
</dbReference>
<dbReference type="InterPro" id="IPR022272">
    <property type="entry name" value="Lipocalin_CS"/>
</dbReference>
<dbReference type="Gene3D" id="2.40.128.20">
    <property type="match status" value="1"/>
</dbReference>
<dbReference type="GO" id="GO:0005576">
    <property type="term" value="C:extracellular region"/>
    <property type="evidence" value="ECO:0007669"/>
    <property type="project" value="UniProtKB-SubCell"/>
</dbReference>
<dbReference type="PROSITE" id="PS00213">
    <property type="entry name" value="LIPOCALIN"/>
    <property type="match status" value="1"/>
</dbReference>
<dbReference type="EMBL" id="JARKIK010000070">
    <property type="protein sequence ID" value="KAK8728828.1"/>
    <property type="molecule type" value="Genomic_DNA"/>
</dbReference>
<dbReference type="GO" id="GO:0030682">
    <property type="term" value="P:symbiont-mediated perturbation of host defenses"/>
    <property type="evidence" value="ECO:0007669"/>
    <property type="project" value="InterPro"/>
</dbReference>
<feature type="signal peptide" evidence="5">
    <location>
        <begin position="1"/>
        <end position="21"/>
    </location>
</feature>
<sequence>MMRLLTVVVVVLAGLLHLVTAHKMEVGRCKSMPEVQNFDPDKFAGEWYVLESVLTSSSCVRLVFNRTQEGFTMQHSRELLIARTVGFSHVFRTTGTLQVLNGTAKMIMKMPYTPGFFNTYLTVVDTDYTQYAVLYECTTMWFVRRYTVRILSRQPTLDAALLSQVKTNLTENGINVSLLSKIVQDSCNEKGQADFDINIDANTFGGNQSSSNSTQDDIDAGSHLENVIDWD</sequence>
<keyword evidence="2" id="KW-0964">Secreted</keyword>
<dbReference type="GO" id="GO:0000302">
    <property type="term" value="P:response to reactive oxygen species"/>
    <property type="evidence" value="ECO:0007669"/>
    <property type="project" value="TreeGrafter"/>
</dbReference>
<evidence type="ECO:0000256" key="3">
    <source>
        <dbReference type="ARBA" id="ARBA00022729"/>
    </source>
</evidence>
<comment type="subcellular location">
    <subcellularLocation>
        <location evidence="1">Secreted</location>
    </subcellularLocation>
</comment>
<evidence type="ECO:0008006" key="8">
    <source>
        <dbReference type="Google" id="ProtNLM"/>
    </source>
</evidence>
<comment type="caution">
    <text evidence="6">The sequence shown here is derived from an EMBL/GenBank/DDBJ whole genome shotgun (WGS) entry which is preliminary data.</text>
</comment>
<evidence type="ECO:0000256" key="2">
    <source>
        <dbReference type="ARBA" id="ARBA00022525"/>
    </source>
</evidence>
<dbReference type="GO" id="GO:0006629">
    <property type="term" value="P:lipid metabolic process"/>
    <property type="evidence" value="ECO:0007669"/>
    <property type="project" value="TreeGrafter"/>
</dbReference>
<dbReference type="PANTHER" id="PTHR10612:SF49">
    <property type="entry name" value="APOLIPOPROTEIN D-LIKE PROTEIN"/>
    <property type="match status" value="1"/>
</dbReference>
<dbReference type="Pfam" id="PF03973">
    <property type="entry name" value="Triabin"/>
    <property type="match status" value="1"/>
</dbReference>
<dbReference type="EMBL" id="JARKIK010000070">
    <property type="protein sequence ID" value="KAK8728829.1"/>
    <property type="molecule type" value="Genomic_DNA"/>
</dbReference>
<dbReference type="PRINTS" id="PR00179">
    <property type="entry name" value="LIPOCALIN"/>
</dbReference>
<feature type="chain" id="PRO_5044717358" description="Apolipoprotein D" evidence="5">
    <location>
        <begin position="22"/>
        <end position="231"/>
    </location>
</feature>
<evidence type="ECO:0000313" key="7">
    <source>
        <dbReference type="Proteomes" id="UP001445076"/>
    </source>
</evidence>
<reference evidence="6" key="2">
    <citation type="submission" date="2024-01" db="EMBL/GenBank/DDBJ databases">
        <authorList>
            <person name="He J."/>
            <person name="Wang M."/>
            <person name="Zheng J."/>
            <person name="Liu Z."/>
        </authorList>
    </citation>
    <scope>NUCLEOTIDE SEQUENCE</scope>
    <source>
        <strain evidence="6">ZL_2023a</strain>
        <tissue evidence="6">Muscle</tissue>
    </source>
</reference>
<evidence type="ECO:0000256" key="4">
    <source>
        <dbReference type="ARBA" id="ARBA00034121"/>
    </source>
</evidence>
<evidence type="ECO:0000313" key="6">
    <source>
        <dbReference type="EMBL" id="KAK8728829.1"/>
    </source>
</evidence>
<dbReference type="AlphaFoldDB" id="A0AAW0WLX5"/>
<comment type="similarity">
    <text evidence="4">Belongs to the calycin superfamily. Triabin family.</text>
</comment>
<dbReference type="PANTHER" id="PTHR10612">
    <property type="entry name" value="APOLIPOPROTEIN D"/>
    <property type="match status" value="1"/>
</dbReference>
<gene>
    <name evidence="6" type="ORF">OTU49_008956</name>
</gene>
<reference evidence="6 7" key="1">
    <citation type="journal article" date="2024" name="BMC Genomics">
        <title>Genome assembly of redclaw crayfish (Cherax quadricarinatus) provides insights into its immune adaptation and hypoxia tolerance.</title>
        <authorList>
            <person name="Liu Z."/>
            <person name="Zheng J."/>
            <person name="Li H."/>
            <person name="Fang K."/>
            <person name="Wang S."/>
            <person name="He J."/>
            <person name="Zhou D."/>
            <person name="Weng S."/>
            <person name="Chi M."/>
            <person name="Gu Z."/>
            <person name="He J."/>
            <person name="Li F."/>
            <person name="Wang M."/>
        </authorList>
    </citation>
    <scope>NUCLEOTIDE SEQUENCE [LARGE SCALE GENOMIC DNA]</scope>
    <source>
        <strain evidence="6">ZL_2023a</strain>
    </source>
</reference>